<keyword evidence="3" id="KW-0813">Transport</keyword>
<evidence type="ECO:0000256" key="2">
    <source>
        <dbReference type="ARBA" id="ARBA00007935"/>
    </source>
</evidence>
<dbReference type="SUPFAM" id="SSF81345">
    <property type="entry name" value="ABC transporter involved in vitamin B12 uptake, BtuC"/>
    <property type="match status" value="1"/>
</dbReference>
<dbReference type="GO" id="GO:0033214">
    <property type="term" value="P:siderophore-iron import into cell"/>
    <property type="evidence" value="ECO:0007669"/>
    <property type="project" value="TreeGrafter"/>
</dbReference>
<comment type="similarity">
    <text evidence="2">Belongs to the binding-protein-dependent transport system permease family. FecCD subfamily.</text>
</comment>
<feature type="transmembrane region" description="Helical" evidence="8">
    <location>
        <begin position="16"/>
        <end position="36"/>
    </location>
</feature>
<feature type="transmembrane region" description="Helical" evidence="8">
    <location>
        <begin position="250"/>
        <end position="279"/>
    </location>
</feature>
<evidence type="ECO:0000256" key="4">
    <source>
        <dbReference type="ARBA" id="ARBA00022475"/>
    </source>
</evidence>
<keyword evidence="6 8" id="KW-1133">Transmembrane helix</keyword>
<dbReference type="Pfam" id="PF01032">
    <property type="entry name" value="FecCD"/>
    <property type="match status" value="1"/>
</dbReference>
<accession>A0A9X3EPZ3</accession>
<evidence type="ECO:0000256" key="1">
    <source>
        <dbReference type="ARBA" id="ARBA00004651"/>
    </source>
</evidence>
<evidence type="ECO:0000256" key="8">
    <source>
        <dbReference type="SAM" id="Phobius"/>
    </source>
</evidence>
<dbReference type="PANTHER" id="PTHR30472:SF67">
    <property type="entry name" value="PERMEASE OF ABC TRANSPORTER-RELATED"/>
    <property type="match status" value="1"/>
</dbReference>
<evidence type="ECO:0000313" key="10">
    <source>
        <dbReference type="Proteomes" id="UP001150830"/>
    </source>
</evidence>
<feature type="transmembrane region" description="Helical" evidence="8">
    <location>
        <begin position="319"/>
        <end position="337"/>
    </location>
</feature>
<dbReference type="AlphaFoldDB" id="A0A9X3EPZ3"/>
<evidence type="ECO:0000256" key="5">
    <source>
        <dbReference type="ARBA" id="ARBA00022692"/>
    </source>
</evidence>
<proteinExistence type="inferred from homology"/>
<feature type="transmembrane region" description="Helical" evidence="8">
    <location>
        <begin position="63"/>
        <end position="83"/>
    </location>
</feature>
<evidence type="ECO:0000313" key="9">
    <source>
        <dbReference type="EMBL" id="MCY0966733.1"/>
    </source>
</evidence>
<dbReference type="RefSeq" id="WP_283174931.1">
    <property type="nucleotide sequence ID" value="NZ_JAPNOA010000056.1"/>
</dbReference>
<feature type="transmembrane region" description="Helical" evidence="8">
    <location>
        <begin position="129"/>
        <end position="154"/>
    </location>
</feature>
<feature type="transmembrane region" description="Helical" evidence="8">
    <location>
        <begin position="160"/>
        <end position="182"/>
    </location>
</feature>
<evidence type="ECO:0000256" key="7">
    <source>
        <dbReference type="ARBA" id="ARBA00023136"/>
    </source>
</evidence>
<dbReference type="PANTHER" id="PTHR30472">
    <property type="entry name" value="FERRIC ENTEROBACTIN TRANSPORT SYSTEM PERMEASE PROTEIN"/>
    <property type="match status" value="1"/>
</dbReference>
<keyword evidence="10" id="KW-1185">Reference proteome</keyword>
<dbReference type="Proteomes" id="UP001150830">
    <property type="component" value="Unassembled WGS sequence"/>
</dbReference>
<dbReference type="InterPro" id="IPR037294">
    <property type="entry name" value="ABC_BtuC-like"/>
</dbReference>
<sequence>MVVSQLSVLLSGQRRWWAMGLLALVSVFLSLGFGSANIEQVWSCLIGSCSDPLQQMIFFDIRLPRVIAGFMVGAGLAVAGSALQNVTRNGLADPYLFGVVAGAGLGASVVTMLPIMLDWPDVGVRASVALPVGAFTGALLAVLMVQGLAVSALARSTEQLLLAGVAISLMLGALTHLILFIGEPFAANQVLFWLMGSLSRIEPVNLYVIAPVVMIGSAVLLVLGHRLDALLLGDDNAFNLGVNATSLRSLTLVLCAGLTAVIVTYCGGIGFVGLMVPHIVRQWFGVTSRTLIVGCWLCGGTFLVWVDVIARSIVTGQEIPIGIITSAIGSMFFLLVMRQQRS</sequence>
<comment type="caution">
    <text evidence="9">The sequence shown here is derived from an EMBL/GenBank/DDBJ whole genome shotgun (WGS) entry which is preliminary data.</text>
</comment>
<dbReference type="InterPro" id="IPR000522">
    <property type="entry name" value="ABC_transptr_permease_BtuC"/>
</dbReference>
<reference evidence="9" key="1">
    <citation type="submission" date="2022-11" db="EMBL/GenBank/DDBJ databases">
        <title>Parathalassolutuus dongxingensis gen. nov., sp. nov., a novel member of family Oceanospirillaceae isolated from a coastal shrimp pond in Guangxi, China.</title>
        <authorList>
            <person name="Chen H."/>
        </authorList>
    </citation>
    <scope>NUCLEOTIDE SEQUENCE</scope>
    <source>
        <strain evidence="9">G-43</strain>
    </source>
</reference>
<dbReference type="CDD" id="cd06550">
    <property type="entry name" value="TM_ABC_iron-siderophores_like"/>
    <property type="match status" value="1"/>
</dbReference>
<feature type="transmembrane region" description="Helical" evidence="8">
    <location>
        <begin position="291"/>
        <end position="313"/>
    </location>
</feature>
<dbReference type="Gene3D" id="1.10.3470.10">
    <property type="entry name" value="ABC transporter involved in vitamin B12 uptake, BtuC"/>
    <property type="match status" value="1"/>
</dbReference>
<protein>
    <submittedName>
        <fullName evidence="9">Iron ABC transporter permease</fullName>
    </submittedName>
</protein>
<comment type="subcellular location">
    <subcellularLocation>
        <location evidence="1">Cell membrane</location>
        <topology evidence="1">Multi-pass membrane protein</topology>
    </subcellularLocation>
</comment>
<keyword evidence="4" id="KW-1003">Cell membrane</keyword>
<dbReference type="EMBL" id="JAPNOA010000056">
    <property type="protein sequence ID" value="MCY0966733.1"/>
    <property type="molecule type" value="Genomic_DNA"/>
</dbReference>
<evidence type="ECO:0000256" key="3">
    <source>
        <dbReference type="ARBA" id="ARBA00022448"/>
    </source>
</evidence>
<organism evidence="9 10">
    <name type="scientific">Parathalassolituus penaei</name>
    <dbReference type="NCBI Taxonomy" id="2997323"/>
    <lineage>
        <taxon>Bacteria</taxon>
        <taxon>Pseudomonadati</taxon>
        <taxon>Pseudomonadota</taxon>
        <taxon>Gammaproteobacteria</taxon>
        <taxon>Oceanospirillales</taxon>
        <taxon>Oceanospirillaceae</taxon>
        <taxon>Parathalassolituus</taxon>
    </lineage>
</organism>
<feature type="transmembrane region" description="Helical" evidence="8">
    <location>
        <begin position="95"/>
        <end position="117"/>
    </location>
</feature>
<keyword evidence="5 8" id="KW-0812">Transmembrane</keyword>
<name>A0A9X3EPZ3_9GAMM</name>
<keyword evidence="7 8" id="KW-0472">Membrane</keyword>
<gene>
    <name evidence="9" type="ORF">OUO13_16240</name>
</gene>
<dbReference type="GO" id="GO:0005886">
    <property type="term" value="C:plasma membrane"/>
    <property type="evidence" value="ECO:0007669"/>
    <property type="project" value="UniProtKB-SubCell"/>
</dbReference>
<dbReference type="GO" id="GO:0022857">
    <property type="term" value="F:transmembrane transporter activity"/>
    <property type="evidence" value="ECO:0007669"/>
    <property type="project" value="InterPro"/>
</dbReference>
<dbReference type="FunFam" id="1.10.3470.10:FF:000001">
    <property type="entry name" value="Vitamin B12 ABC transporter permease BtuC"/>
    <property type="match status" value="1"/>
</dbReference>
<evidence type="ECO:0000256" key="6">
    <source>
        <dbReference type="ARBA" id="ARBA00022989"/>
    </source>
</evidence>
<feature type="transmembrane region" description="Helical" evidence="8">
    <location>
        <begin position="203"/>
        <end position="223"/>
    </location>
</feature>